<name>A0A644UKM5_9ZZZZ</name>
<reference evidence="6" key="1">
    <citation type="submission" date="2019-08" db="EMBL/GenBank/DDBJ databases">
        <authorList>
            <person name="Kucharzyk K."/>
            <person name="Murdoch R.W."/>
            <person name="Higgins S."/>
            <person name="Loffler F."/>
        </authorList>
    </citation>
    <scope>NUCLEOTIDE SEQUENCE</scope>
</reference>
<accession>A0A644UKM5</accession>
<dbReference type="SUPFAM" id="SSF56349">
    <property type="entry name" value="DNA breaking-rejoining enzymes"/>
    <property type="match status" value="1"/>
</dbReference>
<dbReference type="GO" id="GO:0015074">
    <property type="term" value="P:DNA integration"/>
    <property type="evidence" value="ECO:0007669"/>
    <property type="project" value="UniProtKB-KW"/>
</dbReference>
<keyword evidence="3" id="KW-0233">DNA recombination</keyword>
<feature type="domain" description="Core-binding (CB)" evidence="5">
    <location>
        <begin position="1"/>
        <end position="94"/>
    </location>
</feature>
<evidence type="ECO:0000256" key="2">
    <source>
        <dbReference type="ARBA" id="ARBA00023125"/>
    </source>
</evidence>
<proteinExistence type="predicted"/>
<dbReference type="InterPro" id="IPR010998">
    <property type="entry name" value="Integrase_recombinase_N"/>
</dbReference>
<evidence type="ECO:0000313" key="6">
    <source>
        <dbReference type="EMBL" id="MPL79596.1"/>
    </source>
</evidence>
<dbReference type="Pfam" id="PF00589">
    <property type="entry name" value="Phage_integrase"/>
    <property type="match status" value="1"/>
</dbReference>
<keyword evidence="1" id="KW-0229">DNA integration</keyword>
<dbReference type="GO" id="GO:0003677">
    <property type="term" value="F:DNA binding"/>
    <property type="evidence" value="ECO:0007669"/>
    <property type="project" value="UniProtKB-KW"/>
</dbReference>
<dbReference type="PANTHER" id="PTHR30349">
    <property type="entry name" value="PHAGE INTEGRASE-RELATED"/>
    <property type="match status" value="1"/>
</dbReference>
<dbReference type="InterPro" id="IPR004107">
    <property type="entry name" value="Integrase_SAM-like_N"/>
</dbReference>
<dbReference type="Pfam" id="PF02899">
    <property type="entry name" value="Phage_int_SAM_1"/>
    <property type="match status" value="1"/>
</dbReference>
<dbReference type="PROSITE" id="PS51898">
    <property type="entry name" value="TYR_RECOMBINASE"/>
    <property type="match status" value="1"/>
</dbReference>
<dbReference type="InterPro" id="IPR044068">
    <property type="entry name" value="CB"/>
</dbReference>
<protein>
    <submittedName>
        <fullName evidence="6">Tyrosine recombinase XerD</fullName>
    </submittedName>
</protein>
<feature type="domain" description="Tyr recombinase" evidence="4">
    <location>
        <begin position="115"/>
        <end position="299"/>
    </location>
</feature>
<dbReference type="InterPro" id="IPR011010">
    <property type="entry name" value="DNA_brk_join_enz"/>
</dbReference>
<evidence type="ECO:0000256" key="1">
    <source>
        <dbReference type="ARBA" id="ARBA00022908"/>
    </source>
</evidence>
<dbReference type="PANTHER" id="PTHR30349:SF81">
    <property type="entry name" value="TYROSINE RECOMBINASE XERC"/>
    <property type="match status" value="1"/>
</dbReference>
<dbReference type="InterPro" id="IPR013762">
    <property type="entry name" value="Integrase-like_cat_sf"/>
</dbReference>
<sequence>MWRSYLKGFNSYLLLERGFSQNTKDAYLRDCERLFSFLEEYNPSVTPQTLTYKNLQTFLKTIQTPDKDEESRLLKISTQKRLVSGIRAFYKYLLIENVVDFDPTELIELPRLDMRLPVVLTNEEIVKIINSIDKSTYRGAWTNLMLEILYGAGLRISELLNLKIDDIYPKQELIKVIGKGDKERWVPLNKIAFKQLNLFLENSRSQIKVKQGCEKYIFLNQRGGKLTRIAAYQAIKEIAEKAAIEKNIHPHTFRHSFASELMLAGADIMVVKELMGHASVRSTEIYTHLNTKHLRETLLLYHPLYKNK</sequence>
<dbReference type="Gene3D" id="1.10.443.10">
    <property type="entry name" value="Intergrase catalytic core"/>
    <property type="match status" value="1"/>
</dbReference>
<evidence type="ECO:0000259" key="4">
    <source>
        <dbReference type="PROSITE" id="PS51898"/>
    </source>
</evidence>
<dbReference type="PROSITE" id="PS51900">
    <property type="entry name" value="CB"/>
    <property type="match status" value="1"/>
</dbReference>
<organism evidence="6">
    <name type="scientific">bioreactor metagenome</name>
    <dbReference type="NCBI Taxonomy" id="1076179"/>
    <lineage>
        <taxon>unclassified sequences</taxon>
        <taxon>metagenomes</taxon>
        <taxon>ecological metagenomes</taxon>
    </lineage>
</organism>
<evidence type="ECO:0000259" key="5">
    <source>
        <dbReference type="PROSITE" id="PS51900"/>
    </source>
</evidence>
<dbReference type="AlphaFoldDB" id="A0A644UKM5"/>
<evidence type="ECO:0000256" key="3">
    <source>
        <dbReference type="ARBA" id="ARBA00023172"/>
    </source>
</evidence>
<dbReference type="InterPro" id="IPR050090">
    <property type="entry name" value="Tyrosine_recombinase_XerCD"/>
</dbReference>
<keyword evidence="2" id="KW-0238">DNA-binding</keyword>
<dbReference type="Gene3D" id="1.10.150.130">
    <property type="match status" value="1"/>
</dbReference>
<comment type="caution">
    <text evidence="6">The sequence shown here is derived from an EMBL/GenBank/DDBJ whole genome shotgun (WGS) entry which is preliminary data.</text>
</comment>
<dbReference type="GO" id="GO:0006310">
    <property type="term" value="P:DNA recombination"/>
    <property type="evidence" value="ECO:0007669"/>
    <property type="project" value="UniProtKB-KW"/>
</dbReference>
<gene>
    <name evidence="6" type="primary">xerD_16</name>
    <name evidence="6" type="ORF">SDC9_25480</name>
</gene>
<dbReference type="EMBL" id="VSSQ01000128">
    <property type="protein sequence ID" value="MPL79596.1"/>
    <property type="molecule type" value="Genomic_DNA"/>
</dbReference>
<dbReference type="InterPro" id="IPR002104">
    <property type="entry name" value="Integrase_catalytic"/>
</dbReference>